<evidence type="ECO:0000313" key="6">
    <source>
        <dbReference type="EMBL" id="MFD2246662.1"/>
    </source>
</evidence>
<proteinExistence type="predicted"/>
<dbReference type="Proteomes" id="UP001597374">
    <property type="component" value="Unassembled WGS sequence"/>
</dbReference>
<dbReference type="PANTHER" id="PTHR45188">
    <property type="entry name" value="DNAJ PROTEIN P58IPK HOMOLOG"/>
    <property type="match status" value="1"/>
</dbReference>
<dbReference type="PRINTS" id="PR00625">
    <property type="entry name" value="JDOMAIN"/>
</dbReference>
<dbReference type="PROSITE" id="PS50005">
    <property type="entry name" value="TPR"/>
    <property type="match status" value="1"/>
</dbReference>
<dbReference type="InterPro" id="IPR001623">
    <property type="entry name" value="DnaJ_domain"/>
</dbReference>
<keyword evidence="4" id="KW-0812">Transmembrane</keyword>
<keyword evidence="2 3" id="KW-0802">TPR repeat</keyword>
<comment type="caution">
    <text evidence="6">The sequence shown here is derived from an EMBL/GenBank/DDBJ whole genome shotgun (WGS) entry which is preliminary data.</text>
</comment>
<evidence type="ECO:0000256" key="1">
    <source>
        <dbReference type="ARBA" id="ARBA00022737"/>
    </source>
</evidence>
<dbReference type="Pfam" id="PF13181">
    <property type="entry name" value="TPR_8"/>
    <property type="match status" value="1"/>
</dbReference>
<keyword evidence="7" id="KW-1185">Reference proteome</keyword>
<dbReference type="SUPFAM" id="SSF46565">
    <property type="entry name" value="Chaperone J-domain"/>
    <property type="match status" value="1"/>
</dbReference>
<evidence type="ECO:0000259" key="5">
    <source>
        <dbReference type="PROSITE" id="PS50076"/>
    </source>
</evidence>
<evidence type="ECO:0000256" key="4">
    <source>
        <dbReference type="SAM" id="Phobius"/>
    </source>
</evidence>
<name>A0ABW5CWC7_9BACT</name>
<dbReference type="PANTHER" id="PTHR45188:SF2">
    <property type="entry name" value="DNAJ HOMOLOG SUBFAMILY C MEMBER 7"/>
    <property type="match status" value="1"/>
</dbReference>
<dbReference type="Pfam" id="PF13432">
    <property type="entry name" value="TPR_16"/>
    <property type="match status" value="1"/>
</dbReference>
<feature type="repeat" description="TPR" evidence="3">
    <location>
        <begin position="216"/>
        <end position="249"/>
    </location>
</feature>
<dbReference type="InterPro" id="IPR036869">
    <property type="entry name" value="J_dom_sf"/>
</dbReference>
<gene>
    <name evidence="6" type="ORF">ACFSKP_10390</name>
</gene>
<dbReference type="SMART" id="SM00028">
    <property type="entry name" value="TPR"/>
    <property type="match status" value="5"/>
</dbReference>
<dbReference type="InterPro" id="IPR019734">
    <property type="entry name" value="TPR_rpt"/>
</dbReference>
<dbReference type="CDD" id="cd06257">
    <property type="entry name" value="DnaJ"/>
    <property type="match status" value="1"/>
</dbReference>
<dbReference type="PROSITE" id="PS50076">
    <property type="entry name" value="DNAJ_2"/>
    <property type="match status" value="1"/>
</dbReference>
<dbReference type="InterPro" id="IPR011990">
    <property type="entry name" value="TPR-like_helical_dom_sf"/>
</dbReference>
<keyword evidence="1" id="KW-0677">Repeat</keyword>
<dbReference type="SMART" id="SM00271">
    <property type="entry name" value="DnaJ"/>
    <property type="match status" value="1"/>
</dbReference>
<dbReference type="PROSITE" id="PS00636">
    <property type="entry name" value="DNAJ_1"/>
    <property type="match status" value="1"/>
</dbReference>
<dbReference type="SUPFAM" id="SSF48452">
    <property type="entry name" value="TPR-like"/>
    <property type="match status" value="2"/>
</dbReference>
<keyword evidence="4" id="KW-0472">Membrane</keyword>
<dbReference type="EMBL" id="JBHUIM010000001">
    <property type="protein sequence ID" value="MFD2246662.1"/>
    <property type="molecule type" value="Genomic_DNA"/>
</dbReference>
<sequence>MDQNFYTILGISPTASAQEVKLAYKRLALKYHPDKNPGNAQAEEQFKLVNTAYQTLSNPGKRARYDLKLEYLRERRRVMEQQQPYYNPRYRQTREPASVSERYYYNIPTRQERRFSRKDLYITLGFVGFLFLFSLLLKVVMDHVTGEDKYKTALTYIEGGKYSSAHSLLTDAIHFMPKHTEAYLTRATIEMNVYENYAAAVNDLNQVLALQEQPVAETYYMRGKCYVKLSYHKQAENDFSRALQIDSTLHTAQLERGEVRLFYLRKYEQAINDFNAVLKHSKQGETWAKALTYRGFGFYKMDKYTLSEADYRQVLQSDKSNGRVYYLLGRTELSQQQQDSACAHFNDAYRLGYSAALLELRANCQ</sequence>
<feature type="domain" description="J" evidence="5">
    <location>
        <begin position="4"/>
        <end position="69"/>
    </location>
</feature>
<protein>
    <submittedName>
        <fullName evidence="6">DnaJ domain-containing protein</fullName>
    </submittedName>
</protein>
<dbReference type="InterPro" id="IPR018253">
    <property type="entry name" value="DnaJ_domain_CS"/>
</dbReference>
<evidence type="ECO:0000313" key="7">
    <source>
        <dbReference type="Proteomes" id="UP001597374"/>
    </source>
</evidence>
<evidence type="ECO:0000256" key="3">
    <source>
        <dbReference type="PROSITE-ProRule" id="PRU00339"/>
    </source>
</evidence>
<feature type="transmembrane region" description="Helical" evidence="4">
    <location>
        <begin position="120"/>
        <end position="141"/>
    </location>
</feature>
<organism evidence="6 7">
    <name type="scientific">Pontibacter ruber</name>
    <dbReference type="NCBI Taxonomy" id="1343895"/>
    <lineage>
        <taxon>Bacteria</taxon>
        <taxon>Pseudomonadati</taxon>
        <taxon>Bacteroidota</taxon>
        <taxon>Cytophagia</taxon>
        <taxon>Cytophagales</taxon>
        <taxon>Hymenobacteraceae</taxon>
        <taxon>Pontibacter</taxon>
    </lineage>
</organism>
<accession>A0ABW5CWC7</accession>
<evidence type="ECO:0000256" key="2">
    <source>
        <dbReference type="ARBA" id="ARBA00022803"/>
    </source>
</evidence>
<keyword evidence="4" id="KW-1133">Transmembrane helix</keyword>
<dbReference type="Gene3D" id="1.10.287.110">
    <property type="entry name" value="DnaJ domain"/>
    <property type="match status" value="1"/>
</dbReference>
<dbReference type="RefSeq" id="WP_250428441.1">
    <property type="nucleotide sequence ID" value="NZ_JALPRR010000001.1"/>
</dbReference>
<dbReference type="Pfam" id="PF00226">
    <property type="entry name" value="DnaJ"/>
    <property type="match status" value="1"/>
</dbReference>
<reference evidence="7" key="1">
    <citation type="journal article" date="2019" name="Int. J. Syst. Evol. Microbiol.">
        <title>The Global Catalogue of Microorganisms (GCM) 10K type strain sequencing project: providing services to taxonomists for standard genome sequencing and annotation.</title>
        <authorList>
            <consortium name="The Broad Institute Genomics Platform"/>
            <consortium name="The Broad Institute Genome Sequencing Center for Infectious Disease"/>
            <person name="Wu L."/>
            <person name="Ma J."/>
        </authorList>
    </citation>
    <scope>NUCLEOTIDE SEQUENCE [LARGE SCALE GENOMIC DNA]</scope>
    <source>
        <strain evidence="7">CGMCC 4.1782</strain>
    </source>
</reference>
<dbReference type="Gene3D" id="1.25.40.10">
    <property type="entry name" value="Tetratricopeptide repeat domain"/>
    <property type="match status" value="2"/>
</dbReference>